<organism evidence="1 2">
    <name type="scientific">Alistipes putredinis</name>
    <dbReference type="NCBI Taxonomy" id="28117"/>
    <lineage>
        <taxon>Bacteria</taxon>
        <taxon>Pseudomonadati</taxon>
        <taxon>Bacteroidota</taxon>
        <taxon>Bacteroidia</taxon>
        <taxon>Bacteroidales</taxon>
        <taxon>Rikenellaceae</taxon>
        <taxon>Alistipes</taxon>
    </lineage>
</organism>
<evidence type="ECO:0000313" key="2">
    <source>
        <dbReference type="Proteomes" id="UP000187417"/>
    </source>
</evidence>
<accession>A0A1Q6FCE4</accession>
<dbReference type="RefSeq" id="WP_004330162.1">
    <property type="nucleotide sequence ID" value="NZ_BAAFKT010000018.1"/>
</dbReference>
<name>A0A1Q6FCE4_9BACT</name>
<comment type="caution">
    <text evidence="1">The sequence shown here is derived from an EMBL/GenBank/DDBJ whole genome shotgun (WGS) entry which is preliminary data.</text>
</comment>
<dbReference type="Proteomes" id="UP000187417">
    <property type="component" value="Unassembled WGS sequence"/>
</dbReference>
<gene>
    <name evidence="1" type="ORF">BHV66_00180</name>
</gene>
<dbReference type="EMBL" id="MNQH01000001">
    <property type="protein sequence ID" value="OKY96533.1"/>
    <property type="molecule type" value="Genomic_DNA"/>
</dbReference>
<dbReference type="AlphaFoldDB" id="A0A1Q6FCE4"/>
<sequence>MQKQIYLHFAEAKYLRRSQNTKKPGQTQPESDFIQAKSKIVKGERKRELVPCFPRRILSKTMSKIGKEERNRAGLHAQIAEPHPIFCKDTDKRGQSAPIRILPNESILGFVQDANEPNAKANKFVFCRNKISTTKLKIRKAASPYGNKRRRPAT</sequence>
<evidence type="ECO:0000313" key="1">
    <source>
        <dbReference type="EMBL" id="OKY96533.1"/>
    </source>
</evidence>
<dbReference type="GeneID" id="73804201"/>
<proteinExistence type="predicted"/>
<protein>
    <submittedName>
        <fullName evidence="1">Uncharacterized protein</fullName>
    </submittedName>
</protein>
<reference evidence="1 2" key="1">
    <citation type="journal article" date="2016" name="Nat. Biotechnol.">
        <title>Measurement of bacterial replication rates in microbial communities.</title>
        <authorList>
            <person name="Brown C.T."/>
            <person name="Olm M.R."/>
            <person name="Thomas B.C."/>
            <person name="Banfield J.F."/>
        </authorList>
    </citation>
    <scope>NUCLEOTIDE SEQUENCE [LARGE SCALE GENOMIC DNA]</scope>
    <source>
        <strain evidence="1">CAG:67_53_122</strain>
    </source>
</reference>